<keyword evidence="2" id="KW-1185">Reference proteome</keyword>
<feature type="non-terminal residue" evidence="1">
    <location>
        <position position="192"/>
    </location>
</feature>
<dbReference type="Proteomes" id="UP000789570">
    <property type="component" value="Unassembled WGS sequence"/>
</dbReference>
<proteinExistence type="predicted"/>
<organism evidence="1 2">
    <name type="scientific">Funneliformis caledonium</name>
    <dbReference type="NCBI Taxonomy" id="1117310"/>
    <lineage>
        <taxon>Eukaryota</taxon>
        <taxon>Fungi</taxon>
        <taxon>Fungi incertae sedis</taxon>
        <taxon>Mucoromycota</taxon>
        <taxon>Glomeromycotina</taxon>
        <taxon>Glomeromycetes</taxon>
        <taxon>Glomerales</taxon>
        <taxon>Glomeraceae</taxon>
        <taxon>Funneliformis</taxon>
    </lineage>
</organism>
<dbReference type="OrthoDB" id="2437296at2759"/>
<protein>
    <submittedName>
        <fullName evidence="1">8161_t:CDS:1</fullName>
    </submittedName>
</protein>
<sequence>PCPVFTSIVDFLNECDTEPIDAKVDRYTKGLEKIANNQQGERGERAQLLLNFKKANENLIFIESMKKWRERRLSRLPPVTNRVPKRDHEESDDDFMLVREPKRKKQLSISKKDKESKEQVKSEKDEISVFFQSSSEQIASNLQKADVLDKHDLKHIKQDSSKRLCEGVRDNEGRFNITIRSLDYDYSIEDTD</sequence>
<gene>
    <name evidence="1" type="ORF">FCALED_LOCUS16080</name>
</gene>
<dbReference type="EMBL" id="CAJVPQ010017160">
    <property type="protein sequence ID" value="CAG8747689.1"/>
    <property type="molecule type" value="Genomic_DNA"/>
</dbReference>
<accession>A0A9N9NMT6</accession>
<evidence type="ECO:0000313" key="2">
    <source>
        <dbReference type="Proteomes" id="UP000789570"/>
    </source>
</evidence>
<reference evidence="1" key="1">
    <citation type="submission" date="2021-06" db="EMBL/GenBank/DDBJ databases">
        <authorList>
            <person name="Kallberg Y."/>
            <person name="Tangrot J."/>
            <person name="Rosling A."/>
        </authorList>
    </citation>
    <scope>NUCLEOTIDE SEQUENCE</scope>
    <source>
        <strain evidence="1">UK204</strain>
    </source>
</reference>
<evidence type="ECO:0000313" key="1">
    <source>
        <dbReference type="EMBL" id="CAG8747689.1"/>
    </source>
</evidence>
<name>A0A9N9NMT6_9GLOM</name>
<dbReference type="AlphaFoldDB" id="A0A9N9NMT6"/>
<comment type="caution">
    <text evidence="1">The sequence shown here is derived from an EMBL/GenBank/DDBJ whole genome shotgun (WGS) entry which is preliminary data.</text>
</comment>